<comment type="caution">
    <text evidence="1">The sequence shown here is derived from an EMBL/GenBank/DDBJ whole genome shotgun (WGS) entry which is preliminary data.</text>
</comment>
<name>A0A941I0K8_9MICO</name>
<dbReference type="EMBL" id="JAGSNF010000017">
    <property type="protein sequence ID" value="MBR7744020.1"/>
    <property type="molecule type" value="Genomic_DNA"/>
</dbReference>
<protein>
    <submittedName>
        <fullName evidence="1">DUF2071 domain-containing protein</fullName>
    </submittedName>
</protein>
<dbReference type="RefSeq" id="WP_211603346.1">
    <property type="nucleotide sequence ID" value="NZ_JAGSNF010000017.1"/>
</dbReference>
<dbReference type="PANTHER" id="PTHR39186:SF1">
    <property type="entry name" value="DUF2071 DOMAIN-CONTAINING PROTEIN"/>
    <property type="match status" value="1"/>
</dbReference>
<dbReference type="InterPro" id="IPR023375">
    <property type="entry name" value="ADC_dom_sf"/>
</dbReference>
<dbReference type="SUPFAM" id="SSF160104">
    <property type="entry name" value="Acetoacetate decarboxylase-like"/>
    <property type="match status" value="1"/>
</dbReference>
<evidence type="ECO:0000313" key="1">
    <source>
        <dbReference type="EMBL" id="MBR7744020.1"/>
    </source>
</evidence>
<dbReference type="Pfam" id="PF09844">
    <property type="entry name" value="DUF2071"/>
    <property type="match status" value="1"/>
</dbReference>
<dbReference type="Gene3D" id="2.40.400.10">
    <property type="entry name" value="Acetoacetate decarboxylase-like"/>
    <property type="match status" value="1"/>
</dbReference>
<sequence length="246" mass="27138">MALDVHAPALTGPRLMRQRWVDITFVHWAVDPDRVAPLLPRGTRPDVLDGVTYVGLIPFRMVGAGLGAGPPVPWLGTFLETNVRYYSRDDAGRHGVVFGSLEASRLLVSLGARAVFGTPYTWASMRSSRSGTRITYSSRRRWPGPRGARTHLTVDVGDPVDEPMPLDRFLTARYGLHSRVLGRPSWVPNEHPPWPLRRAELVDLDDELLAAAGFPDLARTPPASVLHSVGTRTTFGMPVRLRPAGR</sequence>
<keyword evidence="2" id="KW-1185">Reference proteome</keyword>
<reference evidence="1" key="1">
    <citation type="submission" date="2021-04" db="EMBL/GenBank/DDBJ databases">
        <title>Phycicoccus avicenniae sp. nov., a novel endophytic actinomycetes isolated from branch of Avicennia mariana.</title>
        <authorList>
            <person name="Tuo L."/>
        </authorList>
    </citation>
    <scope>NUCLEOTIDE SEQUENCE</scope>
    <source>
        <strain evidence="1">BSK3Z-2</strain>
    </source>
</reference>
<dbReference type="Proteomes" id="UP000677016">
    <property type="component" value="Unassembled WGS sequence"/>
</dbReference>
<dbReference type="PANTHER" id="PTHR39186">
    <property type="entry name" value="DUF2071 FAMILY PROTEIN"/>
    <property type="match status" value="1"/>
</dbReference>
<gene>
    <name evidence="1" type="ORF">KC207_12035</name>
</gene>
<organism evidence="1 2">
    <name type="scientific">Phycicoccus avicenniae</name>
    <dbReference type="NCBI Taxonomy" id="2828860"/>
    <lineage>
        <taxon>Bacteria</taxon>
        <taxon>Bacillati</taxon>
        <taxon>Actinomycetota</taxon>
        <taxon>Actinomycetes</taxon>
        <taxon>Micrococcales</taxon>
        <taxon>Intrasporangiaceae</taxon>
        <taxon>Phycicoccus</taxon>
    </lineage>
</organism>
<evidence type="ECO:0000313" key="2">
    <source>
        <dbReference type="Proteomes" id="UP000677016"/>
    </source>
</evidence>
<accession>A0A941I0K8</accession>
<dbReference type="AlphaFoldDB" id="A0A941I0K8"/>
<dbReference type="InterPro" id="IPR018644">
    <property type="entry name" value="DUF2071"/>
</dbReference>
<proteinExistence type="predicted"/>